<gene>
    <name evidence="2" type="ORF">BDV37DRAFT_239011</name>
</gene>
<protein>
    <submittedName>
        <fullName evidence="2">Uncharacterized protein</fullName>
    </submittedName>
</protein>
<evidence type="ECO:0000256" key="1">
    <source>
        <dbReference type="SAM" id="MobiDB-lite"/>
    </source>
</evidence>
<evidence type="ECO:0000313" key="3">
    <source>
        <dbReference type="Proteomes" id="UP000325579"/>
    </source>
</evidence>
<sequence>MHISSHLSRASTEGVPTTETIGHGVLRTYMTRAVDLPRQISQEPLGKTEPPNLYPCTYVRNASITPAYSSGSSRHVHAYYPSPIKYSVRSTNTFLQVEPQDSDPSTHQCKTHLNQPTVVVSRWTRMSDPCMHELGSTLPGPDDTKIVRPPEKKKQ</sequence>
<dbReference type="Proteomes" id="UP000325579">
    <property type="component" value="Unassembled WGS sequence"/>
</dbReference>
<feature type="region of interest" description="Disordered" evidence="1">
    <location>
        <begin position="132"/>
        <end position="155"/>
    </location>
</feature>
<proteinExistence type="predicted"/>
<organism evidence="2 3">
    <name type="scientific">Aspergillus pseudonomiae</name>
    <dbReference type="NCBI Taxonomy" id="1506151"/>
    <lineage>
        <taxon>Eukaryota</taxon>
        <taxon>Fungi</taxon>
        <taxon>Dikarya</taxon>
        <taxon>Ascomycota</taxon>
        <taxon>Pezizomycotina</taxon>
        <taxon>Eurotiomycetes</taxon>
        <taxon>Eurotiomycetidae</taxon>
        <taxon>Eurotiales</taxon>
        <taxon>Aspergillaceae</taxon>
        <taxon>Aspergillus</taxon>
        <taxon>Aspergillus subgen. Circumdati</taxon>
    </lineage>
</organism>
<accession>A0A5N7DP19</accession>
<feature type="compositionally biased region" description="Basic and acidic residues" evidence="1">
    <location>
        <begin position="142"/>
        <end position="155"/>
    </location>
</feature>
<evidence type="ECO:0000313" key="2">
    <source>
        <dbReference type="EMBL" id="KAE8408192.1"/>
    </source>
</evidence>
<reference evidence="2 3" key="1">
    <citation type="submission" date="2019-04" db="EMBL/GenBank/DDBJ databases">
        <authorList>
            <consortium name="DOE Joint Genome Institute"/>
            <person name="Mondo S."/>
            <person name="Kjaerbolling I."/>
            <person name="Vesth T."/>
            <person name="Frisvad J.C."/>
            <person name="Nybo J.L."/>
            <person name="Theobald S."/>
            <person name="Kildgaard S."/>
            <person name="Isbrandt T."/>
            <person name="Kuo A."/>
            <person name="Sato A."/>
            <person name="Lyhne E.K."/>
            <person name="Kogle M.E."/>
            <person name="Wiebenga A."/>
            <person name="Kun R.S."/>
            <person name="Lubbers R.J."/>
            <person name="Makela M.R."/>
            <person name="Barry K."/>
            <person name="Chovatia M."/>
            <person name="Clum A."/>
            <person name="Daum C."/>
            <person name="Haridas S."/>
            <person name="He G."/>
            <person name="LaButti K."/>
            <person name="Lipzen A."/>
            <person name="Riley R."/>
            <person name="Salamov A."/>
            <person name="Simmons B.A."/>
            <person name="Magnuson J.K."/>
            <person name="Henrissat B."/>
            <person name="Mortensen U.H."/>
            <person name="Larsen T.O."/>
            <person name="Devries R.P."/>
            <person name="Grigoriev I.V."/>
            <person name="Machida M."/>
            <person name="Baker S.E."/>
            <person name="Andersen M.R."/>
            <person name="Cantor M.N."/>
            <person name="Hua S.X."/>
        </authorList>
    </citation>
    <scope>NUCLEOTIDE SEQUENCE [LARGE SCALE GENOMIC DNA]</scope>
    <source>
        <strain evidence="2 3">CBS 119388</strain>
    </source>
</reference>
<dbReference type="GeneID" id="43665597"/>
<keyword evidence="3" id="KW-1185">Reference proteome</keyword>
<feature type="compositionally biased region" description="Polar residues" evidence="1">
    <location>
        <begin position="1"/>
        <end position="20"/>
    </location>
</feature>
<feature type="region of interest" description="Disordered" evidence="1">
    <location>
        <begin position="1"/>
        <end position="23"/>
    </location>
</feature>
<dbReference type="RefSeq" id="XP_031945511.1">
    <property type="nucleotide sequence ID" value="XM_032080906.1"/>
</dbReference>
<dbReference type="EMBL" id="ML736744">
    <property type="protein sequence ID" value="KAE8408192.1"/>
    <property type="molecule type" value="Genomic_DNA"/>
</dbReference>
<name>A0A5N7DP19_9EURO</name>
<dbReference type="AlphaFoldDB" id="A0A5N7DP19"/>